<dbReference type="AlphaFoldDB" id="A0A9Q7AF91"/>
<dbReference type="InterPro" id="IPR005110">
    <property type="entry name" value="MoeA_linker/N"/>
</dbReference>
<dbReference type="GO" id="GO:0061599">
    <property type="term" value="F:molybdopterin molybdotransferase activity"/>
    <property type="evidence" value="ECO:0007669"/>
    <property type="project" value="UniProtKB-UniRule"/>
</dbReference>
<comment type="cofactor">
    <cofactor evidence="6">
        <name>Mg(2+)</name>
        <dbReference type="ChEBI" id="CHEBI:18420"/>
    </cofactor>
</comment>
<dbReference type="InterPro" id="IPR036688">
    <property type="entry name" value="MoeA_C_domain_IV_sf"/>
</dbReference>
<dbReference type="GO" id="GO:0046872">
    <property type="term" value="F:metal ion binding"/>
    <property type="evidence" value="ECO:0007669"/>
    <property type="project" value="UniProtKB-UniRule"/>
</dbReference>
<dbReference type="SUPFAM" id="SSF63882">
    <property type="entry name" value="MoeA N-terminal region -like"/>
    <property type="match status" value="1"/>
</dbReference>
<organism evidence="8 9">
    <name type="scientific">Aminithiophilus ramosus</name>
    <dbReference type="NCBI Taxonomy" id="3029084"/>
    <lineage>
        <taxon>Bacteria</taxon>
        <taxon>Thermotogati</taxon>
        <taxon>Synergistota</taxon>
        <taxon>Synergistia</taxon>
        <taxon>Synergistales</taxon>
        <taxon>Aminithiophilaceae</taxon>
        <taxon>Aminithiophilus</taxon>
    </lineage>
</organism>
<dbReference type="GO" id="GO:0005737">
    <property type="term" value="C:cytoplasm"/>
    <property type="evidence" value="ECO:0007669"/>
    <property type="project" value="TreeGrafter"/>
</dbReference>
<keyword evidence="6" id="KW-0479">Metal-binding</keyword>
<keyword evidence="6" id="KW-0500">Molybdenum</keyword>
<evidence type="ECO:0000256" key="4">
    <source>
        <dbReference type="ARBA" id="ARBA00023150"/>
    </source>
</evidence>
<dbReference type="EMBL" id="CP072943">
    <property type="protein sequence ID" value="QTX33543.1"/>
    <property type="molecule type" value="Genomic_DNA"/>
</dbReference>
<sequence>MSGFVEELANRDEAVERVSYALSFPWYSEEENVSLGDAFGRRLARDIRSPESFPPFSRSLRDGYAVLSDDVVGASPSAPVFLDLGEEVPMGQCPAFRLGIREASLIHTGGVLPVGSDAVVMLEDVEASVGLVEIRASVQAGENVMPEGEELLAGAVVGRRGDLLDHRALGLLAALGISRVPCLRVTVGIISTGDEVVDMAVEKLPPGCIRDANSWFLSALLRKEGFYPVSFGIVSDKEEDLSEAIASAQTQCDVLLVSGGSSVSIRDHVSQIFSKVPSPGLLVRGLNLSPGKPTLLAGSLNPRKLLLGLPGHPLSCAIVALAVLKPLLLRLVGSEETQASSIMEAGADIFGRAGLEEFLPGAVRSGRAVPLTAKSGFVGALRSATHLIRLPQNTETIRKGEEVELWPL</sequence>
<evidence type="ECO:0000313" key="8">
    <source>
        <dbReference type="EMBL" id="QTX33543.1"/>
    </source>
</evidence>
<proteinExistence type="inferred from homology"/>
<accession>A0A9Q7AF91</accession>
<evidence type="ECO:0000313" key="9">
    <source>
        <dbReference type="Proteomes" id="UP000671879"/>
    </source>
</evidence>
<dbReference type="RefSeq" id="WP_274374827.1">
    <property type="nucleotide sequence ID" value="NZ_CP072943.1"/>
</dbReference>
<name>A0A9Q7AF91_9BACT</name>
<dbReference type="InterPro" id="IPR001453">
    <property type="entry name" value="MoaB/Mog_dom"/>
</dbReference>
<evidence type="ECO:0000256" key="6">
    <source>
        <dbReference type="RuleBase" id="RU365090"/>
    </source>
</evidence>
<dbReference type="Pfam" id="PF03454">
    <property type="entry name" value="MoeA_C"/>
    <property type="match status" value="1"/>
</dbReference>
<comment type="catalytic activity">
    <reaction evidence="5">
        <text>adenylyl-molybdopterin + molybdate = Mo-molybdopterin + AMP + H(+)</text>
        <dbReference type="Rhea" id="RHEA:35047"/>
        <dbReference type="ChEBI" id="CHEBI:15378"/>
        <dbReference type="ChEBI" id="CHEBI:36264"/>
        <dbReference type="ChEBI" id="CHEBI:62727"/>
        <dbReference type="ChEBI" id="CHEBI:71302"/>
        <dbReference type="ChEBI" id="CHEBI:456215"/>
        <dbReference type="EC" id="2.10.1.1"/>
    </reaction>
</comment>
<comment type="function">
    <text evidence="1 6">Catalyzes the insertion of molybdate into adenylated molybdopterin with the concomitant release of AMP.</text>
</comment>
<evidence type="ECO:0000256" key="1">
    <source>
        <dbReference type="ARBA" id="ARBA00002901"/>
    </source>
</evidence>
<dbReference type="PANTHER" id="PTHR10192:SF5">
    <property type="entry name" value="GEPHYRIN"/>
    <property type="match status" value="1"/>
</dbReference>
<dbReference type="EC" id="2.10.1.1" evidence="6"/>
<dbReference type="Pfam" id="PF03453">
    <property type="entry name" value="MoeA_N"/>
    <property type="match status" value="1"/>
</dbReference>
<keyword evidence="9" id="KW-1185">Reference proteome</keyword>
<feature type="domain" description="MoaB/Mog" evidence="7">
    <location>
        <begin position="188"/>
        <end position="330"/>
    </location>
</feature>
<dbReference type="GO" id="GO:0006777">
    <property type="term" value="P:Mo-molybdopterin cofactor biosynthetic process"/>
    <property type="evidence" value="ECO:0007669"/>
    <property type="project" value="UniProtKB-UniRule"/>
</dbReference>
<dbReference type="Gene3D" id="2.170.190.11">
    <property type="entry name" value="Molybdopterin biosynthesis moea protein, domain 3"/>
    <property type="match status" value="1"/>
</dbReference>
<keyword evidence="4 6" id="KW-0501">Molybdenum cofactor biosynthesis</keyword>
<keyword evidence="6" id="KW-0808">Transferase</keyword>
<comment type="similarity">
    <text evidence="3 6">Belongs to the MoeA family.</text>
</comment>
<keyword evidence="6" id="KW-0460">Magnesium</keyword>
<evidence type="ECO:0000256" key="3">
    <source>
        <dbReference type="ARBA" id="ARBA00010763"/>
    </source>
</evidence>
<dbReference type="Gene3D" id="3.90.105.10">
    <property type="entry name" value="Molybdopterin biosynthesis moea protein, domain 2"/>
    <property type="match status" value="1"/>
</dbReference>
<dbReference type="InterPro" id="IPR005111">
    <property type="entry name" value="MoeA_C_domain_IV"/>
</dbReference>
<dbReference type="InterPro" id="IPR036135">
    <property type="entry name" value="MoeA_linker/N_sf"/>
</dbReference>
<dbReference type="InterPro" id="IPR038987">
    <property type="entry name" value="MoeA-like"/>
</dbReference>
<dbReference type="Proteomes" id="UP000671879">
    <property type="component" value="Chromosome"/>
</dbReference>
<dbReference type="SUPFAM" id="SSF63867">
    <property type="entry name" value="MoeA C-terminal domain-like"/>
    <property type="match status" value="1"/>
</dbReference>
<dbReference type="InterPro" id="IPR036425">
    <property type="entry name" value="MoaB/Mog-like_dom_sf"/>
</dbReference>
<comment type="pathway">
    <text evidence="2 6">Cofactor biosynthesis; molybdopterin biosynthesis.</text>
</comment>
<dbReference type="Gene3D" id="2.40.340.10">
    <property type="entry name" value="MoeA, C-terminal, domain IV"/>
    <property type="match status" value="1"/>
</dbReference>
<dbReference type="SUPFAM" id="SSF53218">
    <property type="entry name" value="Molybdenum cofactor biosynthesis proteins"/>
    <property type="match status" value="1"/>
</dbReference>
<reference evidence="9" key="1">
    <citation type="submission" date="2021-04" db="EMBL/GenBank/DDBJ databases">
        <title>A novel Synergistetes isolate from a pyrite-forming mixed culture.</title>
        <authorList>
            <person name="Bunk B."/>
            <person name="Sproer C."/>
            <person name="Spring S."/>
            <person name="Pester M."/>
        </authorList>
    </citation>
    <scope>NUCLEOTIDE SEQUENCE [LARGE SCALE GENOMIC DNA]</scope>
    <source>
        <strain evidence="9">J.5.4.2-T.3.5.2</strain>
    </source>
</reference>
<dbReference type="SMART" id="SM00852">
    <property type="entry name" value="MoCF_biosynth"/>
    <property type="match status" value="1"/>
</dbReference>
<evidence type="ECO:0000259" key="7">
    <source>
        <dbReference type="SMART" id="SM00852"/>
    </source>
</evidence>
<dbReference type="Pfam" id="PF00994">
    <property type="entry name" value="MoCF_biosynth"/>
    <property type="match status" value="1"/>
</dbReference>
<gene>
    <name evidence="8" type="ORF">KAR29_06740</name>
</gene>
<dbReference type="KEGG" id="aram:KAR29_06740"/>
<evidence type="ECO:0000256" key="5">
    <source>
        <dbReference type="ARBA" id="ARBA00047317"/>
    </source>
</evidence>
<protein>
    <recommendedName>
        <fullName evidence="6">Molybdopterin molybdenumtransferase</fullName>
        <ecNumber evidence="6">2.10.1.1</ecNumber>
    </recommendedName>
</protein>
<dbReference type="CDD" id="cd00887">
    <property type="entry name" value="MoeA"/>
    <property type="match status" value="1"/>
</dbReference>
<dbReference type="Gene3D" id="3.40.980.10">
    <property type="entry name" value="MoaB/Mog-like domain"/>
    <property type="match status" value="1"/>
</dbReference>
<dbReference type="PANTHER" id="PTHR10192">
    <property type="entry name" value="MOLYBDOPTERIN BIOSYNTHESIS PROTEIN"/>
    <property type="match status" value="1"/>
</dbReference>
<evidence type="ECO:0000256" key="2">
    <source>
        <dbReference type="ARBA" id="ARBA00005046"/>
    </source>
</evidence>